<keyword evidence="1" id="KW-0472">Membrane</keyword>
<evidence type="ECO:0000313" key="3">
    <source>
        <dbReference type="Proteomes" id="UP000649955"/>
    </source>
</evidence>
<dbReference type="Proteomes" id="UP000649955">
    <property type="component" value="Unassembled WGS sequence"/>
</dbReference>
<accession>A0ABQ3K247</accession>
<comment type="caution">
    <text evidence="2">The sequence shown here is derived from an EMBL/GenBank/DDBJ whole genome shotgun (WGS) entry which is preliminary data.</text>
</comment>
<evidence type="ECO:0000256" key="1">
    <source>
        <dbReference type="SAM" id="Phobius"/>
    </source>
</evidence>
<protein>
    <submittedName>
        <fullName evidence="2">Uncharacterized protein</fullName>
    </submittedName>
</protein>
<keyword evidence="3" id="KW-1185">Reference proteome</keyword>
<keyword evidence="1" id="KW-1133">Transmembrane helix</keyword>
<name>A0ABQ3K247_9PSEU</name>
<dbReference type="RefSeq" id="WP_191306715.1">
    <property type="nucleotide sequence ID" value="NZ_BNAW01000002.1"/>
</dbReference>
<feature type="transmembrane region" description="Helical" evidence="1">
    <location>
        <begin position="21"/>
        <end position="40"/>
    </location>
</feature>
<evidence type="ECO:0000313" key="2">
    <source>
        <dbReference type="EMBL" id="GHF96460.1"/>
    </source>
</evidence>
<proteinExistence type="predicted"/>
<dbReference type="EMBL" id="BNAW01000002">
    <property type="protein sequence ID" value="GHF96460.1"/>
    <property type="molecule type" value="Genomic_DNA"/>
</dbReference>
<reference evidence="3" key="1">
    <citation type="journal article" date="2019" name="Int. J. Syst. Evol. Microbiol.">
        <title>The Global Catalogue of Microorganisms (GCM) 10K type strain sequencing project: providing services to taxonomists for standard genome sequencing and annotation.</title>
        <authorList>
            <consortium name="The Broad Institute Genomics Platform"/>
            <consortium name="The Broad Institute Genome Sequencing Center for Infectious Disease"/>
            <person name="Wu L."/>
            <person name="Ma J."/>
        </authorList>
    </citation>
    <scope>NUCLEOTIDE SEQUENCE [LARGE SCALE GENOMIC DNA]</scope>
    <source>
        <strain evidence="3">CGMCC 4.7680</strain>
    </source>
</reference>
<feature type="transmembrane region" description="Helical" evidence="1">
    <location>
        <begin position="46"/>
        <end position="65"/>
    </location>
</feature>
<organism evidence="2 3">
    <name type="scientific">Amycolatopsis bullii</name>
    <dbReference type="NCBI Taxonomy" id="941987"/>
    <lineage>
        <taxon>Bacteria</taxon>
        <taxon>Bacillati</taxon>
        <taxon>Actinomycetota</taxon>
        <taxon>Actinomycetes</taxon>
        <taxon>Pseudonocardiales</taxon>
        <taxon>Pseudonocardiaceae</taxon>
        <taxon>Amycolatopsis</taxon>
    </lineage>
</organism>
<gene>
    <name evidence="2" type="ORF">GCM10017567_08810</name>
</gene>
<sequence>MSKSVNPSKANGSRQPGKNRITAALDMIKGIMVGTGALYLTTGSVLVTAIGAAIAAIMGGLYLVAR</sequence>
<keyword evidence="1" id="KW-0812">Transmembrane</keyword>